<reference evidence="3" key="4">
    <citation type="submission" date="2024-02" db="EMBL/GenBank/DDBJ databases">
        <title>Comparative genomics of Cryptococcus and Kwoniella reveals pathogenesis evolution and contrasting modes of karyotype evolution via chromosome fusion or intercentromeric recombination.</title>
        <authorList>
            <person name="Coelho M.A."/>
            <person name="David-Palma M."/>
            <person name="Shea T."/>
            <person name="Bowers K."/>
            <person name="McGinley-Smith S."/>
            <person name="Mohammad A.W."/>
            <person name="Gnirke A."/>
            <person name="Yurkov A.M."/>
            <person name="Nowrousian M."/>
            <person name="Sun S."/>
            <person name="Cuomo C.A."/>
            <person name="Heitman J."/>
        </authorList>
    </citation>
    <scope>NUCLEOTIDE SEQUENCE</scope>
    <source>
        <strain evidence="3">CBS 10118</strain>
    </source>
</reference>
<proteinExistence type="predicted"/>
<dbReference type="EMBL" id="CP144541">
    <property type="protein sequence ID" value="WVW79994.1"/>
    <property type="molecule type" value="Genomic_DNA"/>
</dbReference>
<dbReference type="RefSeq" id="XP_019050225.1">
    <property type="nucleotide sequence ID" value="XM_019187347.1"/>
</dbReference>
<evidence type="ECO:0000313" key="3">
    <source>
        <dbReference type="EMBL" id="WVW79994.1"/>
    </source>
</evidence>
<evidence type="ECO:0000313" key="4">
    <source>
        <dbReference type="Proteomes" id="UP000092730"/>
    </source>
</evidence>
<dbReference type="AlphaFoldDB" id="A0A1B9GDV1"/>
<organism evidence="2">
    <name type="scientific">Kwoniella bestiolae CBS 10118</name>
    <dbReference type="NCBI Taxonomy" id="1296100"/>
    <lineage>
        <taxon>Eukaryota</taxon>
        <taxon>Fungi</taxon>
        <taxon>Dikarya</taxon>
        <taxon>Basidiomycota</taxon>
        <taxon>Agaricomycotina</taxon>
        <taxon>Tremellomycetes</taxon>
        <taxon>Tremellales</taxon>
        <taxon>Cryptococcaceae</taxon>
        <taxon>Kwoniella</taxon>
    </lineage>
</organism>
<dbReference type="KEGG" id="kbi:30205049"/>
<evidence type="ECO:0000313" key="2">
    <source>
        <dbReference type="EMBL" id="OCF29155.1"/>
    </source>
</evidence>
<accession>A0A1B9GDV1</accession>
<dbReference type="EMBL" id="KI894018">
    <property type="protein sequence ID" value="OCF29155.1"/>
    <property type="molecule type" value="Genomic_DNA"/>
</dbReference>
<dbReference type="VEuPathDB" id="FungiDB:I302_00650"/>
<keyword evidence="4" id="KW-1185">Reference proteome</keyword>
<feature type="compositionally biased region" description="Basic and acidic residues" evidence="1">
    <location>
        <begin position="90"/>
        <end position="101"/>
    </location>
</feature>
<reference evidence="2" key="1">
    <citation type="submission" date="2013-07" db="EMBL/GenBank/DDBJ databases">
        <title>The Genome Sequence of Cryptococcus bestiolae CBS10118.</title>
        <authorList>
            <consortium name="The Broad Institute Genome Sequencing Platform"/>
            <person name="Cuomo C."/>
            <person name="Litvintseva A."/>
            <person name="Chen Y."/>
            <person name="Heitman J."/>
            <person name="Sun S."/>
            <person name="Springer D."/>
            <person name="Dromer F."/>
            <person name="Young S.K."/>
            <person name="Zeng Q."/>
            <person name="Gargeya S."/>
            <person name="Fitzgerald M."/>
            <person name="Abouelleil A."/>
            <person name="Alvarado L."/>
            <person name="Berlin A.M."/>
            <person name="Chapman S.B."/>
            <person name="Dewar J."/>
            <person name="Goldberg J."/>
            <person name="Griggs A."/>
            <person name="Gujja S."/>
            <person name="Hansen M."/>
            <person name="Howarth C."/>
            <person name="Imamovic A."/>
            <person name="Larimer J."/>
            <person name="McCowan C."/>
            <person name="Murphy C."/>
            <person name="Pearson M."/>
            <person name="Priest M."/>
            <person name="Roberts A."/>
            <person name="Saif S."/>
            <person name="Shea T."/>
            <person name="Sykes S."/>
            <person name="Wortman J."/>
            <person name="Nusbaum C."/>
            <person name="Birren B."/>
        </authorList>
    </citation>
    <scope>NUCLEOTIDE SEQUENCE [LARGE SCALE GENOMIC DNA]</scope>
    <source>
        <strain evidence="2">CBS 10118</strain>
    </source>
</reference>
<sequence>MDRQLKSPLLIEPIGPSTKLTPEVTYQHLLNFLEHSSLGTNGVSKIQLERLTDALGVSIGKIDTAEEELREVQRREEKERRKAERRRLRAQAEEEKNRENLEGMVEGLEGGEGEMESGAVGFDDVDASEKQMDDRGEVEYGDVVQEDEDEPDNEDQGEGEVQDEDEKMEEESN</sequence>
<dbReference type="OrthoDB" id="2593176at2759"/>
<reference evidence="2" key="3">
    <citation type="submission" date="2014-01" db="EMBL/GenBank/DDBJ databases">
        <title>Evolution of pathogenesis and genome organization in the Tremellales.</title>
        <authorList>
            <person name="Cuomo C."/>
            <person name="Litvintseva A."/>
            <person name="Heitman J."/>
            <person name="Chen Y."/>
            <person name="Sun S."/>
            <person name="Springer D."/>
            <person name="Dromer F."/>
            <person name="Young S."/>
            <person name="Zeng Q."/>
            <person name="Chapman S."/>
            <person name="Gujja S."/>
            <person name="Saif S."/>
            <person name="Birren B."/>
        </authorList>
    </citation>
    <scope>NUCLEOTIDE SEQUENCE</scope>
    <source>
        <strain evidence="2">CBS 10118</strain>
    </source>
</reference>
<protein>
    <submittedName>
        <fullName evidence="2">Uncharacterized protein</fullName>
    </submittedName>
</protein>
<feature type="compositionally biased region" description="Basic and acidic residues" evidence="1">
    <location>
        <begin position="70"/>
        <end position="82"/>
    </location>
</feature>
<dbReference type="GeneID" id="30205049"/>
<gene>
    <name evidence="2" type="ORF">I302_00650</name>
    <name evidence="3" type="ORF">I302_101967</name>
</gene>
<reference evidence="3" key="2">
    <citation type="submission" date="2013-07" db="EMBL/GenBank/DDBJ databases">
        <authorList>
            <consortium name="The Broad Institute Genome Sequencing Platform"/>
            <person name="Cuomo C."/>
            <person name="Litvintseva A."/>
            <person name="Chen Y."/>
            <person name="Heitman J."/>
            <person name="Sun S."/>
            <person name="Springer D."/>
            <person name="Dromer F."/>
            <person name="Young S.K."/>
            <person name="Zeng Q."/>
            <person name="Gargeya S."/>
            <person name="Fitzgerald M."/>
            <person name="Abouelleil A."/>
            <person name="Alvarado L."/>
            <person name="Berlin A.M."/>
            <person name="Chapman S.B."/>
            <person name="Dewar J."/>
            <person name="Goldberg J."/>
            <person name="Griggs A."/>
            <person name="Gujja S."/>
            <person name="Hansen M."/>
            <person name="Howarth C."/>
            <person name="Imamovic A."/>
            <person name="Larimer J."/>
            <person name="McCowan C."/>
            <person name="Murphy C."/>
            <person name="Pearson M."/>
            <person name="Priest M."/>
            <person name="Roberts A."/>
            <person name="Saif S."/>
            <person name="Shea T."/>
            <person name="Sykes S."/>
            <person name="Wortman J."/>
            <person name="Nusbaum C."/>
            <person name="Birren B."/>
        </authorList>
    </citation>
    <scope>NUCLEOTIDE SEQUENCE</scope>
    <source>
        <strain evidence="3">CBS 10118</strain>
    </source>
</reference>
<name>A0A1B9GDV1_9TREE</name>
<feature type="compositionally biased region" description="Basic and acidic residues" evidence="1">
    <location>
        <begin position="127"/>
        <end position="138"/>
    </location>
</feature>
<evidence type="ECO:0000256" key="1">
    <source>
        <dbReference type="SAM" id="MobiDB-lite"/>
    </source>
</evidence>
<dbReference type="Proteomes" id="UP000092730">
    <property type="component" value="Chromosome 1"/>
</dbReference>
<feature type="compositionally biased region" description="Acidic residues" evidence="1">
    <location>
        <begin position="144"/>
        <end position="173"/>
    </location>
</feature>
<feature type="region of interest" description="Disordered" evidence="1">
    <location>
        <begin position="69"/>
        <end position="173"/>
    </location>
</feature>